<sequence length="159" mass="18469">MSLNCLSYFNSVISIIITLCFGSIQSFQSAENKKSLEDENDQWLLHLNHNYGLFFFNLDGTPTFEMLSVYKLMIICFAVIQCQKLSHHGLDRFISGRGLVKNDWVVEDEDENCDTVEKAPWSRYFFRGMIFGFLIGLSGGILIGFFCWKIRVYKENYNL</sequence>
<keyword evidence="1" id="KW-0812">Transmembrane</keyword>
<keyword evidence="1" id="KW-1133">Transmembrane helix</keyword>
<evidence type="ECO:0000313" key="2">
    <source>
        <dbReference type="EnsemblMetazoa" id="OVOC770.1"/>
    </source>
</evidence>
<feature type="transmembrane region" description="Helical" evidence="1">
    <location>
        <begin position="128"/>
        <end position="151"/>
    </location>
</feature>
<protein>
    <submittedName>
        <fullName evidence="2">Uncharacterized protein</fullName>
    </submittedName>
</protein>
<organism evidence="2 3">
    <name type="scientific">Onchocerca volvulus</name>
    <dbReference type="NCBI Taxonomy" id="6282"/>
    <lineage>
        <taxon>Eukaryota</taxon>
        <taxon>Metazoa</taxon>
        <taxon>Ecdysozoa</taxon>
        <taxon>Nematoda</taxon>
        <taxon>Chromadorea</taxon>
        <taxon>Rhabditida</taxon>
        <taxon>Spirurina</taxon>
        <taxon>Spiruromorpha</taxon>
        <taxon>Filarioidea</taxon>
        <taxon>Onchocercidae</taxon>
        <taxon>Onchocerca</taxon>
    </lineage>
</organism>
<evidence type="ECO:0000256" key="1">
    <source>
        <dbReference type="SAM" id="Phobius"/>
    </source>
</evidence>
<feature type="transmembrane region" description="Helical" evidence="1">
    <location>
        <begin position="6"/>
        <end position="24"/>
    </location>
</feature>
<dbReference type="EnsemblMetazoa" id="OVOC770.1">
    <property type="protein sequence ID" value="OVOC770.1"/>
    <property type="gene ID" value="WBGene00237579"/>
</dbReference>
<dbReference type="Proteomes" id="UP000024404">
    <property type="component" value="Unassembled WGS sequence"/>
</dbReference>
<reference evidence="3" key="1">
    <citation type="submission" date="2013-10" db="EMBL/GenBank/DDBJ databases">
        <title>Genome sequencing of Onchocerca volvulus.</title>
        <authorList>
            <person name="Cotton J."/>
            <person name="Tsai J."/>
            <person name="Stanley E."/>
            <person name="Tracey A."/>
            <person name="Holroyd N."/>
            <person name="Lustigman S."/>
            <person name="Berriman M."/>
        </authorList>
    </citation>
    <scope>NUCLEOTIDE SEQUENCE</scope>
</reference>
<evidence type="ECO:0000313" key="3">
    <source>
        <dbReference type="Proteomes" id="UP000024404"/>
    </source>
</evidence>
<name>A0A8R1TZ35_ONCVO</name>
<accession>A0A8R1TZ35</accession>
<keyword evidence="3" id="KW-1185">Reference proteome</keyword>
<dbReference type="AlphaFoldDB" id="A0A8R1TZ35"/>
<proteinExistence type="predicted"/>
<reference evidence="2" key="2">
    <citation type="submission" date="2022-06" db="UniProtKB">
        <authorList>
            <consortium name="EnsemblMetazoa"/>
        </authorList>
    </citation>
    <scope>IDENTIFICATION</scope>
</reference>
<dbReference type="EMBL" id="CMVM020000020">
    <property type="status" value="NOT_ANNOTATED_CDS"/>
    <property type="molecule type" value="Genomic_DNA"/>
</dbReference>
<keyword evidence="1" id="KW-0472">Membrane</keyword>